<feature type="domain" description="Glycine-rich" evidence="2">
    <location>
        <begin position="75"/>
        <end position="240"/>
    </location>
</feature>
<gene>
    <name evidence="3" type="ORF">EV192_104273</name>
</gene>
<keyword evidence="4" id="KW-1185">Reference proteome</keyword>
<accession>A0A4R2JHS9</accession>
<reference evidence="3 4" key="1">
    <citation type="submission" date="2019-03" db="EMBL/GenBank/DDBJ databases">
        <title>Genomic Encyclopedia of Type Strains, Phase IV (KMG-IV): sequencing the most valuable type-strain genomes for metagenomic binning, comparative biology and taxonomic classification.</title>
        <authorList>
            <person name="Goeker M."/>
        </authorList>
    </citation>
    <scope>NUCLEOTIDE SEQUENCE [LARGE SCALE GENOMIC DNA]</scope>
    <source>
        <strain evidence="3 4">DSM 45934</strain>
    </source>
</reference>
<name>A0A4R2JHS9_9PSEU</name>
<dbReference type="RefSeq" id="WP_132117332.1">
    <property type="nucleotide sequence ID" value="NZ_SLWS01000004.1"/>
</dbReference>
<proteinExistence type="predicted"/>
<dbReference type="Pfam" id="PF21722">
    <property type="entry name" value="Gly_rich_2"/>
    <property type="match status" value="1"/>
</dbReference>
<dbReference type="InterPro" id="IPR049304">
    <property type="entry name" value="Gly_rich_dom"/>
</dbReference>
<sequence>MSSPRKYHSPGSIGRTSTVPGGISTQRRTIFAALTALLVLAGGIWVSSADNASADPSVRTAAAPGLNAQKTCIATCTVNVPAGAAMLVELWGAGGGGGGGYTGGITGSGGGGGYVRTVINNVGGTTGTVQVTANIGDGGRGGGPNELGSKGGDTTITVNGMTVAAFGGEGGSLNGGAGGFSQQAPYVVNATTGDTGGGYKLSGTAGDKSFHPGVAVNTGLTNGAGTGGVSAASSSGSGAWGNAGMAIMLW</sequence>
<evidence type="ECO:0000256" key="1">
    <source>
        <dbReference type="SAM" id="MobiDB-lite"/>
    </source>
</evidence>
<evidence type="ECO:0000313" key="3">
    <source>
        <dbReference type="EMBL" id="TCO59431.1"/>
    </source>
</evidence>
<organism evidence="3 4">
    <name type="scientific">Actinocrispum wychmicini</name>
    <dbReference type="NCBI Taxonomy" id="1213861"/>
    <lineage>
        <taxon>Bacteria</taxon>
        <taxon>Bacillati</taxon>
        <taxon>Actinomycetota</taxon>
        <taxon>Actinomycetes</taxon>
        <taxon>Pseudonocardiales</taxon>
        <taxon>Pseudonocardiaceae</taxon>
        <taxon>Actinocrispum</taxon>
    </lineage>
</organism>
<dbReference type="EMBL" id="SLWS01000004">
    <property type="protein sequence ID" value="TCO59431.1"/>
    <property type="molecule type" value="Genomic_DNA"/>
</dbReference>
<protein>
    <recommendedName>
        <fullName evidence="2">Glycine-rich domain-containing protein</fullName>
    </recommendedName>
</protein>
<comment type="caution">
    <text evidence="3">The sequence shown here is derived from an EMBL/GenBank/DDBJ whole genome shotgun (WGS) entry which is preliminary data.</text>
</comment>
<feature type="region of interest" description="Disordered" evidence="1">
    <location>
        <begin position="1"/>
        <end position="20"/>
    </location>
</feature>
<dbReference type="Proteomes" id="UP000295680">
    <property type="component" value="Unassembled WGS sequence"/>
</dbReference>
<evidence type="ECO:0000313" key="4">
    <source>
        <dbReference type="Proteomes" id="UP000295680"/>
    </source>
</evidence>
<dbReference type="AlphaFoldDB" id="A0A4R2JHS9"/>
<evidence type="ECO:0000259" key="2">
    <source>
        <dbReference type="Pfam" id="PF21722"/>
    </source>
</evidence>